<keyword evidence="2" id="KW-1185">Reference proteome</keyword>
<evidence type="ECO:0000313" key="1">
    <source>
        <dbReference type="EMBL" id="KAL2642056.1"/>
    </source>
</evidence>
<organism evidence="1 2">
    <name type="scientific">Riccia fluitans</name>
    <dbReference type="NCBI Taxonomy" id="41844"/>
    <lineage>
        <taxon>Eukaryota</taxon>
        <taxon>Viridiplantae</taxon>
        <taxon>Streptophyta</taxon>
        <taxon>Embryophyta</taxon>
        <taxon>Marchantiophyta</taxon>
        <taxon>Marchantiopsida</taxon>
        <taxon>Marchantiidae</taxon>
        <taxon>Marchantiales</taxon>
        <taxon>Ricciaceae</taxon>
        <taxon>Riccia</taxon>
    </lineage>
</organism>
<gene>
    <name evidence="1" type="ORF">R1flu_009643</name>
</gene>
<comment type="caution">
    <text evidence="1">The sequence shown here is derived from an EMBL/GenBank/DDBJ whole genome shotgun (WGS) entry which is preliminary data.</text>
</comment>
<sequence length="127" mass="14270">MSFFIGCFTDLEDCLEAIEDQLLSIKMQKETLEKPDPDEAFLKNELSLFLNVSSILPDLGDPKFSGTFVDKQKGVKAFKFSADSMSPLLDRGAVSFENTWCLSNKAIRKYGRVEVRGLPTGRRRNAV</sequence>
<accession>A0ABD1Z2Q3</accession>
<name>A0ABD1Z2Q3_9MARC</name>
<dbReference type="AlphaFoldDB" id="A0ABD1Z2Q3"/>
<dbReference type="EMBL" id="JBHFFA010000002">
    <property type="protein sequence ID" value="KAL2642056.1"/>
    <property type="molecule type" value="Genomic_DNA"/>
</dbReference>
<evidence type="ECO:0000313" key="2">
    <source>
        <dbReference type="Proteomes" id="UP001605036"/>
    </source>
</evidence>
<proteinExistence type="predicted"/>
<dbReference type="Proteomes" id="UP001605036">
    <property type="component" value="Unassembled WGS sequence"/>
</dbReference>
<reference evidence="1 2" key="1">
    <citation type="submission" date="2024-09" db="EMBL/GenBank/DDBJ databases">
        <title>Chromosome-scale assembly of Riccia fluitans.</title>
        <authorList>
            <person name="Paukszto L."/>
            <person name="Sawicki J."/>
            <person name="Karawczyk K."/>
            <person name="Piernik-Szablinska J."/>
            <person name="Szczecinska M."/>
            <person name="Mazdziarz M."/>
        </authorList>
    </citation>
    <scope>NUCLEOTIDE SEQUENCE [LARGE SCALE GENOMIC DNA]</scope>
    <source>
        <strain evidence="1">Rf_01</strain>
        <tissue evidence="1">Aerial parts of the thallus</tissue>
    </source>
</reference>
<protein>
    <submittedName>
        <fullName evidence="1">Uncharacterized protein</fullName>
    </submittedName>
</protein>